<dbReference type="Proteomes" id="UP000030746">
    <property type="component" value="Unassembled WGS sequence"/>
</dbReference>
<dbReference type="Gene3D" id="3.90.70.10">
    <property type="entry name" value="Cysteine proteinases"/>
    <property type="match status" value="1"/>
</dbReference>
<evidence type="ECO:0000256" key="4">
    <source>
        <dbReference type="ARBA" id="ARBA00022807"/>
    </source>
</evidence>
<dbReference type="HOGENOM" id="CLU_012184_1_3_1"/>
<evidence type="ECO:0000313" key="7">
    <source>
        <dbReference type="EMBL" id="ESP02306.1"/>
    </source>
</evidence>
<evidence type="ECO:0000313" key="8">
    <source>
        <dbReference type="Proteomes" id="UP000030746"/>
    </source>
</evidence>
<dbReference type="AlphaFoldDB" id="V4B4A8"/>
<dbReference type="OrthoDB" id="387093at2759"/>
<dbReference type="GeneID" id="20242023"/>
<feature type="domain" description="Peptidase C1A papain C-terminal" evidence="6">
    <location>
        <begin position="56"/>
        <end position="267"/>
    </location>
</feature>
<dbReference type="PROSITE" id="PS00639">
    <property type="entry name" value="THIOL_PROTEASE_HIS"/>
    <property type="match status" value="1"/>
</dbReference>
<protein>
    <recommendedName>
        <fullName evidence="6">Peptidase C1A papain C-terminal domain-containing protein</fullName>
    </recommendedName>
</protein>
<accession>V4B4A8</accession>
<dbReference type="GO" id="GO:0006508">
    <property type="term" value="P:proteolysis"/>
    <property type="evidence" value="ECO:0007669"/>
    <property type="project" value="UniProtKB-KW"/>
</dbReference>
<dbReference type="InterPro" id="IPR025661">
    <property type="entry name" value="Pept_asp_AS"/>
</dbReference>
<name>V4B4A8_LOTGI</name>
<dbReference type="InterPro" id="IPR013128">
    <property type="entry name" value="Peptidase_C1A"/>
</dbReference>
<evidence type="ECO:0000259" key="6">
    <source>
        <dbReference type="SMART" id="SM00645"/>
    </source>
</evidence>
<dbReference type="OMA" id="RRHQKMD"/>
<organism evidence="7 8">
    <name type="scientific">Lottia gigantea</name>
    <name type="common">Giant owl limpet</name>
    <dbReference type="NCBI Taxonomy" id="225164"/>
    <lineage>
        <taxon>Eukaryota</taxon>
        <taxon>Metazoa</taxon>
        <taxon>Spiralia</taxon>
        <taxon>Lophotrochozoa</taxon>
        <taxon>Mollusca</taxon>
        <taxon>Gastropoda</taxon>
        <taxon>Patellogastropoda</taxon>
        <taxon>Lottioidea</taxon>
        <taxon>Lottiidae</taxon>
        <taxon>Lottia</taxon>
    </lineage>
</organism>
<dbReference type="GO" id="GO:0008234">
    <property type="term" value="F:cysteine-type peptidase activity"/>
    <property type="evidence" value="ECO:0007669"/>
    <property type="project" value="UniProtKB-KW"/>
</dbReference>
<dbReference type="PROSITE" id="PS00139">
    <property type="entry name" value="THIOL_PROTEASE_CYS"/>
    <property type="match status" value="1"/>
</dbReference>
<dbReference type="Pfam" id="PF00112">
    <property type="entry name" value="Peptidase_C1"/>
    <property type="match status" value="1"/>
</dbReference>
<evidence type="ECO:0000256" key="3">
    <source>
        <dbReference type="ARBA" id="ARBA00022801"/>
    </source>
</evidence>
<keyword evidence="3" id="KW-0378">Hydrolase</keyword>
<dbReference type="RefSeq" id="XP_009047014.1">
    <property type="nucleotide sequence ID" value="XM_009048766.1"/>
</dbReference>
<keyword evidence="2" id="KW-0645">Protease</keyword>
<dbReference type="CTD" id="20242023"/>
<dbReference type="STRING" id="225164.V4B4A8"/>
<evidence type="ECO:0000256" key="1">
    <source>
        <dbReference type="ARBA" id="ARBA00008455"/>
    </source>
</evidence>
<evidence type="ECO:0000256" key="5">
    <source>
        <dbReference type="ARBA" id="ARBA00023157"/>
    </source>
</evidence>
<dbReference type="EMBL" id="KB200294">
    <property type="protein sequence ID" value="ESP02306.1"/>
    <property type="molecule type" value="Genomic_DNA"/>
</dbReference>
<proteinExistence type="inferred from homology"/>
<dbReference type="MEROPS" id="C01.A27"/>
<dbReference type="PANTHER" id="PTHR12411">
    <property type="entry name" value="CYSTEINE PROTEASE FAMILY C1-RELATED"/>
    <property type="match status" value="1"/>
</dbReference>
<dbReference type="FunFam" id="3.90.70.10:FF:000138">
    <property type="entry name" value="Cruzipain"/>
    <property type="match status" value="1"/>
</dbReference>
<dbReference type="SMART" id="SM00645">
    <property type="entry name" value="Pept_C1"/>
    <property type="match status" value="1"/>
</dbReference>
<evidence type="ECO:0000256" key="2">
    <source>
        <dbReference type="ARBA" id="ARBA00022670"/>
    </source>
</evidence>
<keyword evidence="4" id="KW-0788">Thiol protease</keyword>
<dbReference type="CDD" id="cd02248">
    <property type="entry name" value="Peptidase_C1A"/>
    <property type="match status" value="1"/>
</dbReference>
<dbReference type="InterPro" id="IPR000169">
    <property type="entry name" value="Pept_cys_AS"/>
</dbReference>
<dbReference type="SUPFAM" id="SSF54001">
    <property type="entry name" value="Cysteine proteinases"/>
    <property type="match status" value="1"/>
</dbReference>
<keyword evidence="5" id="KW-1015">Disulfide bond</keyword>
<keyword evidence="8" id="KW-1185">Reference proteome</keyword>
<sequence>MKKARKLQDVEKGTAKYGPTIFADLTEDEFGVRLNSKPWDLSIRPKDNAVIPQDPAPKAWDWRDHGVVTPVKNQGSCGSCWAFSTTGNVEGQWAIKKQKLVSLSEQELVDCDKVDQGCNGGLPSQAYDAIMKLGGLETEKEYGYKGYDEKCFFKKSDVAAKINGSVKISENEDDMAAWLAKNGPISIGINAFAMQFYMGGIAHPWKIFCNPKKLDHGVLIVGYGVEGSKPYWIIKNSWGESWGEKGYYLLYRGGGVCGVNTMCTSATVP</sequence>
<dbReference type="InterPro" id="IPR025660">
    <property type="entry name" value="Pept_his_AS"/>
</dbReference>
<dbReference type="PROSITE" id="PS00640">
    <property type="entry name" value="THIOL_PROTEASE_ASN"/>
    <property type="match status" value="1"/>
</dbReference>
<dbReference type="PRINTS" id="PR00705">
    <property type="entry name" value="PAPAIN"/>
</dbReference>
<dbReference type="InterPro" id="IPR039417">
    <property type="entry name" value="Peptidase_C1A_papain-like"/>
</dbReference>
<dbReference type="KEGG" id="lgi:LOTGIDRAFT_172186"/>
<reference evidence="7 8" key="1">
    <citation type="journal article" date="2013" name="Nature">
        <title>Insights into bilaterian evolution from three spiralian genomes.</title>
        <authorList>
            <person name="Simakov O."/>
            <person name="Marletaz F."/>
            <person name="Cho S.J."/>
            <person name="Edsinger-Gonzales E."/>
            <person name="Havlak P."/>
            <person name="Hellsten U."/>
            <person name="Kuo D.H."/>
            <person name="Larsson T."/>
            <person name="Lv J."/>
            <person name="Arendt D."/>
            <person name="Savage R."/>
            <person name="Osoegawa K."/>
            <person name="de Jong P."/>
            <person name="Grimwood J."/>
            <person name="Chapman J.A."/>
            <person name="Shapiro H."/>
            <person name="Aerts A."/>
            <person name="Otillar R.P."/>
            <person name="Terry A.Y."/>
            <person name="Boore J.L."/>
            <person name="Grigoriev I.V."/>
            <person name="Lindberg D.R."/>
            <person name="Seaver E.C."/>
            <person name="Weisblat D.A."/>
            <person name="Putnam N.H."/>
            <person name="Rokhsar D.S."/>
        </authorList>
    </citation>
    <scope>NUCLEOTIDE SEQUENCE [LARGE SCALE GENOMIC DNA]</scope>
</reference>
<gene>
    <name evidence="7" type="ORF">LOTGIDRAFT_172186</name>
</gene>
<comment type="similarity">
    <text evidence="1">Belongs to the peptidase C1 family.</text>
</comment>
<dbReference type="InterPro" id="IPR038765">
    <property type="entry name" value="Papain-like_cys_pep_sf"/>
</dbReference>
<dbReference type="InterPro" id="IPR000668">
    <property type="entry name" value="Peptidase_C1A_C"/>
</dbReference>